<feature type="domain" description="THIF-type NAD/FAD binding fold" evidence="14">
    <location>
        <begin position="358"/>
        <end position="591"/>
    </location>
</feature>
<dbReference type="GO" id="GO:0008641">
    <property type="term" value="F:ubiquitin-like modifier activating enzyme activity"/>
    <property type="evidence" value="ECO:0007669"/>
    <property type="project" value="InterPro"/>
</dbReference>
<dbReference type="FunFam" id="3.40.50.720:FF:000243">
    <property type="entry name" value="Ubiquitin-like modifier-activating enzyme ATG7"/>
    <property type="match status" value="1"/>
</dbReference>
<dbReference type="InterPro" id="IPR032197">
    <property type="entry name" value="Atg7_N"/>
</dbReference>
<evidence type="ECO:0000256" key="9">
    <source>
        <dbReference type="ARBA" id="ARBA00029897"/>
    </source>
</evidence>
<dbReference type="InterPro" id="IPR002376">
    <property type="entry name" value="Formyl_transf_N"/>
</dbReference>
<dbReference type="NCBIfam" id="TIGR01381">
    <property type="entry name" value="E1_like_apg7"/>
    <property type="match status" value="1"/>
</dbReference>
<feature type="domain" description="Ubiquitin-like modifier-activating enzyme Atg7 N-terminal" evidence="15">
    <location>
        <begin position="3"/>
        <end position="339"/>
    </location>
</feature>
<reference evidence="16 17" key="1">
    <citation type="submission" date="2015-05" db="EMBL/GenBank/DDBJ databases">
        <authorList>
            <person name="Wang D.B."/>
            <person name="Wang M."/>
        </authorList>
    </citation>
    <scope>NUCLEOTIDE SEQUENCE [LARGE SCALE GENOMIC DNA]</scope>
    <source>
        <strain evidence="16">VL1</strain>
    </source>
</reference>
<dbReference type="InterPro" id="IPR035985">
    <property type="entry name" value="Ubiquitin-activating_enz"/>
</dbReference>
<dbReference type="Gene3D" id="3.40.140.70">
    <property type="entry name" value="Ubiquitin-like modifier-activating enzyme ATG7 N-terminal domain"/>
    <property type="match status" value="1"/>
</dbReference>
<evidence type="ECO:0000256" key="7">
    <source>
        <dbReference type="ARBA" id="ARBA00022927"/>
    </source>
</evidence>
<dbReference type="InterPro" id="IPR000594">
    <property type="entry name" value="ThiF_NAD_FAD-bd"/>
</dbReference>
<keyword evidence="7" id="KW-0653">Protein transport</keyword>
<dbReference type="Gene3D" id="3.40.50.12230">
    <property type="match status" value="1"/>
</dbReference>
<dbReference type="Pfam" id="PF00551">
    <property type="entry name" value="Formyl_trans_N"/>
    <property type="match status" value="1"/>
</dbReference>
<comment type="similarity">
    <text evidence="2">Belongs to the ATG7 family.</text>
</comment>
<evidence type="ECO:0000256" key="3">
    <source>
        <dbReference type="ARBA" id="ARBA00012261"/>
    </source>
</evidence>
<proteinExistence type="inferred from homology"/>
<dbReference type="InterPro" id="IPR042522">
    <property type="entry name" value="Atg7_N_1"/>
</dbReference>
<dbReference type="InterPro" id="IPR006285">
    <property type="entry name" value="Atg7"/>
</dbReference>
<evidence type="ECO:0000256" key="5">
    <source>
        <dbReference type="ARBA" id="ARBA00018730"/>
    </source>
</evidence>
<keyword evidence="17" id="KW-1185">Reference proteome</keyword>
<dbReference type="Gene3D" id="3.40.140.100">
    <property type="entry name" value="Ubiquitin-like modifier-activating enzyme ATG7 C-terminal domain"/>
    <property type="match status" value="1"/>
</dbReference>
<dbReference type="Gene3D" id="3.40.50.720">
    <property type="entry name" value="NAD(P)-binding Rossmann-like Domain"/>
    <property type="match status" value="1"/>
</dbReference>
<dbReference type="GO" id="GO:0016237">
    <property type="term" value="P:microautophagy"/>
    <property type="evidence" value="ECO:0007669"/>
    <property type="project" value="UniProtKB-ARBA"/>
</dbReference>
<dbReference type="PANTHER" id="PTHR11138">
    <property type="entry name" value="METHIONYL-TRNA FORMYLTRANSFERASE"/>
    <property type="match status" value="1"/>
</dbReference>
<sequence length="1091" mass="120251">MTLQFAPFSSDIELPFYAALFASKVDHDKLDDSVRKVIGQYTPLSVAAEQSCKMQIMGDALTRDENDNEVRAAREHIRAEGSIKNFNTLDEFKNADKQAMLQLTAKHIWHAINDGSIYEVPSLLSSFMILSYADLKKYRFTYWFAFPALHSDPQWKKSGPVVRLTPKESVVLVDRVGTWTSQRTNSRQNGFFLAKKVRNVDLSNFSEDGNSELHDLNNEKGYLWEIGKLSDFETGFFNDIPPEDCYVSFVDSSTYAENPSWPLRNLLWLIRQRFRLSKVNILCYRELRSNRYAARSIIIPLETEATEPLDVSKVPKVTGWERDSEAKLRARVANLADYMDPARLADQSVDLNLKLMKWRISPNLDLDAVSRTKCLLLGAGTLGSYVSRNLLGWGVRKITFVDYGRVSFSNPVRQPLFEFDDCLGGGKAKAPQAAEALKRIYPGVESEGHTLSVPMLGHPFTDEAKVKADFDKLQQLIDDHDAIFLLMDSRESRWLPSVMGKAAGKIVMNAALGFDSFVVMRHGAEPKDVDPSDKERKTLGCYFCNDVVAPVDSQKNLTLDQQCTVTRPGVAAIASAQLVELLASLLQHPLKHHAAAPQISAGAHTPRDPPDHALGLVPHQIRGFVSTFENLVIRGESYPCCSACGPPVLDAFRTDGWEFVKRALLEKDYVAELSGLAEVQRQAELLSAEWALSRSRSLRPVCNVHFRSAFSTSSPFLRASDPLRILFCGSDEFSIAALRALHHEHLRDPSLIESLDVVIRPGKPTGRGLKTVRQVPIKSTAQELGLPIHEINTFTGWTPSFNMNLIVAVSFGLLVPPRLLRSAQYGGLNLHPSLLPDLRGPAPLHHTLLLNRPFTGITLQTLHESKFDHGTILSQTSLPGIPVPPGTSLQALHDIVTPPAADMLVQGLRDGVHVPPLKPVGWTPSQRDLATLRHAPKLTKQDRQVRWRAWAADDFAGRETVLGPLWSELQTRRGRKRVIFEGLEAVAPSAGGVEAMKGQAGAFVAFETGTDAGGSGGPISSEAVEVSYLEADDGSGSVLISAPGGGIVKVARIKIEGDKSKPAANTLAIHTNVGKAEYWRGYSTGHGDASS</sequence>
<dbReference type="InterPro" id="IPR041711">
    <property type="entry name" value="Met-tRNA-FMT_N"/>
</dbReference>
<dbReference type="AlphaFoldDB" id="A0A0G4LZ83"/>
<dbReference type="CDD" id="cd01486">
    <property type="entry name" value="Apg7"/>
    <property type="match status" value="1"/>
</dbReference>
<dbReference type="InterPro" id="IPR036477">
    <property type="entry name" value="Formyl_transf_N_sf"/>
</dbReference>
<evidence type="ECO:0000256" key="8">
    <source>
        <dbReference type="ARBA" id="ARBA00023006"/>
    </source>
</evidence>
<evidence type="ECO:0000256" key="12">
    <source>
        <dbReference type="PIRSR" id="PIRSR606285-1"/>
    </source>
</evidence>
<evidence type="ECO:0000256" key="1">
    <source>
        <dbReference type="ARBA" id="ARBA00004329"/>
    </source>
</evidence>
<evidence type="ECO:0000313" key="17">
    <source>
        <dbReference type="Proteomes" id="UP000044602"/>
    </source>
</evidence>
<dbReference type="SUPFAM" id="SSF69572">
    <property type="entry name" value="Activating enzymes of the ubiquitin-like proteins"/>
    <property type="match status" value="1"/>
</dbReference>
<evidence type="ECO:0000256" key="2">
    <source>
        <dbReference type="ARBA" id="ARBA00010931"/>
    </source>
</evidence>
<evidence type="ECO:0000259" key="14">
    <source>
        <dbReference type="Pfam" id="PF00899"/>
    </source>
</evidence>
<name>A0A0G4LZ83_VERLO</name>
<evidence type="ECO:0000256" key="11">
    <source>
        <dbReference type="ARBA" id="ARBA00032823"/>
    </source>
</evidence>
<dbReference type="Pfam" id="PF16420">
    <property type="entry name" value="ATG7_N"/>
    <property type="match status" value="1"/>
</dbReference>
<evidence type="ECO:0000313" key="16">
    <source>
        <dbReference type="EMBL" id="CRK26870.1"/>
    </source>
</evidence>
<keyword evidence="6" id="KW-0813">Transport</keyword>
<dbReference type="SUPFAM" id="SSF53328">
    <property type="entry name" value="Formyltransferase"/>
    <property type="match status" value="1"/>
</dbReference>
<dbReference type="InterPro" id="IPR042523">
    <property type="entry name" value="Atg7_N_2"/>
</dbReference>
<dbReference type="PANTHER" id="PTHR11138:SF5">
    <property type="entry name" value="METHIONYL-TRNA FORMYLTRANSFERASE, MITOCHONDRIAL"/>
    <property type="match status" value="1"/>
</dbReference>
<evidence type="ECO:0000256" key="4">
    <source>
        <dbReference type="ARBA" id="ARBA00017647"/>
    </source>
</evidence>
<feature type="active site" description="Glycyl thioester intermediate" evidence="12">
    <location>
        <position position="563"/>
    </location>
</feature>
<feature type="domain" description="Formyl transferase N-terminal" evidence="13">
    <location>
        <begin position="724"/>
        <end position="892"/>
    </location>
</feature>
<dbReference type="GO" id="GO:0004479">
    <property type="term" value="F:methionyl-tRNA formyltransferase activity"/>
    <property type="evidence" value="ECO:0007669"/>
    <property type="project" value="UniProtKB-EC"/>
</dbReference>
<dbReference type="FunFam" id="3.40.140.70:FF:000001">
    <property type="entry name" value="Ubiquitin-like modifier-activating enzyme atg7"/>
    <property type="match status" value="1"/>
</dbReference>
<dbReference type="GO" id="GO:0005739">
    <property type="term" value="C:mitochondrion"/>
    <property type="evidence" value="ECO:0007669"/>
    <property type="project" value="TreeGrafter"/>
</dbReference>
<dbReference type="Proteomes" id="UP000044602">
    <property type="component" value="Unassembled WGS sequence"/>
</dbReference>
<dbReference type="GO" id="GO:0015031">
    <property type="term" value="P:protein transport"/>
    <property type="evidence" value="ECO:0007669"/>
    <property type="project" value="UniProtKB-KW"/>
</dbReference>
<dbReference type="GO" id="GO:0000407">
    <property type="term" value="C:phagophore assembly site"/>
    <property type="evidence" value="ECO:0007669"/>
    <property type="project" value="UniProtKB-SubCell"/>
</dbReference>
<dbReference type="CDD" id="cd08646">
    <property type="entry name" value="FMT_core_Met-tRNA-FMT_N"/>
    <property type="match status" value="1"/>
</dbReference>
<organism evidence="16 17">
    <name type="scientific">Verticillium longisporum</name>
    <name type="common">Verticillium dahliae var. longisporum</name>
    <dbReference type="NCBI Taxonomy" id="100787"/>
    <lineage>
        <taxon>Eukaryota</taxon>
        <taxon>Fungi</taxon>
        <taxon>Dikarya</taxon>
        <taxon>Ascomycota</taxon>
        <taxon>Pezizomycotina</taxon>
        <taxon>Sordariomycetes</taxon>
        <taxon>Hypocreomycetidae</taxon>
        <taxon>Glomerellales</taxon>
        <taxon>Plectosphaerellaceae</taxon>
        <taxon>Verticillium</taxon>
    </lineage>
</organism>
<comment type="subcellular location">
    <subcellularLocation>
        <location evidence="1">Preautophagosomal structure</location>
    </subcellularLocation>
</comment>
<evidence type="ECO:0000256" key="6">
    <source>
        <dbReference type="ARBA" id="ARBA00022448"/>
    </source>
</evidence>
<dbReference type="EC" id="2.1.2.9" evidence="3"/>
<protein>
    <recommendedName>
        <fullName evidence="4">Ubiquitin-like modifier-activating enzyme ATG7</fullName>
        <ecNumber evidence="3">2.1.2.9</ecNumber>
    </recommendedName>
    <alternativeName>
        <fullName evidence="9 11">ATG12-activating enzyme E1 ATG7</fullName>
    </alternativeName>
    <alternativeName>
        <fullName evidence="10">Autophagy-related protein 7</fullName>
    </alternativeName>
    <alternativeName>
        <fullName evidence="5">Ubiquitin-like modifier-activating enzyme atg7</fullName>
    </alternativeName>
</protein>
<dbReference type="EMBL" id="CVQH01020306">
    <property type="protein sequence ID" value="CRK26870.1"/>
    <property type="molecule type" value="Genomic_DNA"/>
</dbReference>
<accession>A0A0G4LZ83</accession>
<dbReference type="Pfam" id="PF00899">
    <property type="entry name" value="ThiF"/>
    <property type="match status" value="1"/>
</dbReference>
<evidence type="ECO:0000256" key="10">
    <source>
        <dbReference type="ARBA" id="ARBA00030242"/>
    </source>
</evidence>
<evidence type="ECO:0000259" key="15">
    <source>
        <dbReference type="Pfam" id="PF16420"/>
    </source>
</evidence>
<gene>
    <name evidence="16" type="ORF">BN1708_000662</name>
</gene>
<dbReference type="STRING" id="100787.A0A0G4LZ83"/>
<keyword evidence="8" id="KW-0072">Autophagy</keyword>
<evidence type="ECO:0000259" key="13">
    <source>
        <dbReference type="Pfam" id="PF00551"/>
    </source>
</evidence>